<dbReference type="Gene3D" id="2.130.10.10">
    <property type="entry name" value="YVTN repeat-like/Quinoprotein amine dehydrogenase"/>
    <property type="match status" value="1"/>
</dbReference>
<evidence type="ECO:0000259" key="1">
    <source>
        <dbReference type="SMART" id="SM00460"/>
    </source>
</evidence>
<dbReference type="EMBL" id="CAACVJ010000070">
    <property type="protein sequence ID" value="VEP12723.1"/>
    <property type="molecule type" value="Genomic_DNA"/>
</dbReference>
<dbReference type="InterPro" id="IPR002931">
    <property type="entry name" value="Transglutaminase-like"/>
</dbReference>
<dbReference type="Gene3D" id="3.10.620.30">
    <property type="match status" value="1"/>
</dbReference>
<organism evidence="2 3">
    <name type="scientific">Hyella patelloides LEGE 07179</name>
    <dbReference type="NCBI Taxonomy" id="945734"/>
    <lineage>
        <taxon>Bacteria</taxon>
        <taxon>Bacillati</taxon>
        <taxon>Cyanobacteriota</taxon>
        <taxon>Cyanophyceae</taxon>
        <taxon>Pleurocapsales</taxon>
        <taxon>Hyellaceae</taxon>
        <taxon>Hyella</taxon>
    </lineage>
</organism>
<dbReference type="SUPFAM" id="SSF63825">
    <property type="entry name" value="YWTD domain"/>
    <property type="match status" value="1"/>
</dbReference>
<dbReference type="OrthoDB" id="9804872at2"/>
<accession>A0A563VN11</accession>
<gene>
    <name evidence="2" type="ORF">H1P_1610003</name>
</gene>
<dbReference type="AlphaFoldDB" id="A0A563VN11"/>
<reference evidence="2 3" key="1">
    <citation type="submission" date="2019-01" db="EMBL/GenBank/DDBJ databases">
        <authorList>
            <person name="Brito A."/>
        </authorList>
    </citation>
    <scope>NUCLEOTIDE SEQUENCE [LARGE SCALE GENOMIC DNA]</scope>
    <source>
        <strain evidence="2">1</strain>
    </source>
</reference>
<dbReference type="Proteomes" id="UP000320055">
    <property type="component" value="Unassembled WGS sequence"/>
</dbReference>
<evidence type="ECO:0000313" key="2">
    <source>
        <dbReference type="EMBL" id="VEP12723.1"/>
    </source>
</evidence>
<sequence>MSKAVNSIVSQSRTIRPIAASAIYGIAAYGDKLWAIDPRNGYLLEIDPLTDNTRILNSKNTADFIGVTGLAIAENTLWFTRDDNVYFCNLINNSWQPQLFIRLYYPADGIAVWQNTIYITCQKTGEILIYSRKNGEKITHFYLPGIGINNITLRNEEIWLADDLEQTVYCLEKATGETIFSVLTPFESPTGLTFFTNTETGEETLYIAYANREIYIRDNPNADPSHELQYRDRTFIHPLHFYYNQEQKYALSNGYLVEVLYTEEIAPLDPIELPNLEWRIALPAETDRQKIREITSIGLPFTEEVNDGQRIAVFKFDKFNSEERYIFGWKAILEVWSIKYQITPLDCENEPELSSEYQQKYLVDNDNLAMDKDLIISAASDAIGRETNILRKVYSIRNYVYDKLRYGIRPHIDTPDIVLKRGVGSCGEYLGLLLALCRINGIATRTVGRYKCPPHPQQKNLPLLPDFNHVWMEFYLPNFGWLPMESNPDDIIEGGPYPTRFFMGLAWYHAEMGKGVPFTNLTSNGLLIDKEQVSIGELAINHVRFIILDELKPS</sequence>
<dbReference type="SMART" id="SM00460">
    <property type="entry name" value="TGc"/>
    <property type="match status" value="1"/>
</dbReference>
<proteinExistence type="predicted"/>
<dbReference type="PANTHER" id="PTHR33490:SF6">
    <property type="entry name" value="SLL1049 PROTEIN"/>
    <property type="match status" value="1"/>
</dbReference>
<feature type="domain" description="Transglutaminase-like" evidence="1">
    <location>
        <begin position="418"/>
        <end position="488"/>
    </location>
</feature>
<protein>
    <submittedName>
        <fullName evidence="2">Transglutaminase domain-containing protein</fullName>
    </submittedName>
</protein>
<evidence type="ECO:0000313" key="3">
    <source>
        <dbReference type="Proteomes" id="UP000320055"/>
    </source>
</evidence>
<name>A0A563VN11_9CYAN</name>
<dbReference type="RefSeq" id="WP_144870760.1">
    <property type="nucleotide sequence ID" value="NZ_LR213912.1"/>
</dbReference>
<keyword evidence="3" id="KW-1185">Reference proteome</keyword>
<dbReference type="InterPro" id="IPR038765">
    <property type="entry name" value="Papain-like_cys_pep_sf"/>
</dbReference>
<dbReference type="Pfam" id="PF01841">
    <property type="entry name" value="Transglut_core"/>
    <property type="match status" value="1"/>
</dbReference>
<dbReference type="InterPro" id="IPR015943">
    <property type="entry name" value="WD40/YVTN_repeat-like_dom_sf"/>
</dbReference>
<dbReference type="PANTHER" id="PTHR33490">
    <property type="entry name" value="BLR5614 PROTEIN-RELATED"/>
    <property type="match status" value="1"/>
</dbReference>
<dbReference type="SUPFAM" id="SSF54001">
    <property type="entry name" value="Cysteine proteinases"/>
    <property type="match status" value="1"/>
</dbReference>